<dbReference type="PANTHER" id="PTHR33204">
    <property type="entry name" value="TRANSCRIPTIONAL REGULATOR, MARR FAMILY"/>
    <property type="match status" value="1"/>
</dbReference>
<dbReference type="STRING" id="1156985.SAMN04488118_10933"/>
<feature type="domain" description="HTH hxlR-type" evidence="4">
    <location>
        <begin position="15"/>
        <end position="114"/>
    </location>
</feature>
<name>A0A1G5R7Q4_9RHOB</name>
<dbReference type="Gene3D" id="1.10.10.10">
    <property type="entry name" value="Winged helix-like DNA-binding domain superfamily/Winged helix DNA-binding domain"/>
    <property type="match status" value="1"/>
</dbReference>
<evidence type="ECO:0000259" key="4">
    <source>
        <dbReference type="PROSITE" id="PS51118"/>
    </source>
</evidence>
<evidence type="ECO:0000256" key="3">
    <source>
        <dbReference type="ARBA" id="ARBA00023163"/>
    </source>
</evidence>
<dbReference type="PROSITE" id="PS51118">
    <property type="entry name" value="HTH_HXLR"/>
    <property type="match status" value="1"/>
</dbReference>
<dbReference type="PANTHER" id="PTHR33204:SF29">
    <property type="entry name" value="TRANSCRIPTIONAL REGULATOR"/>
    <property type="match status" value="1"/>
</dbReference>
<dbReference type="InterPro" id="IPR002577">
    <property type="entry name" value="HTH_HxlR"/>
</dbReference>
<dbReference type="GO" id="GO:0003677">
    <property type="term" value="F:DNA binding"/>
    <property type="evidence" value="ECO:0007669"/>
    <property type="project" value="UniProtKB-KW"/>
</dbReference>
<dbReference type="InterPro" id="IPR036388">
    <property type="entry name" value="WH-like_DNA-bd_sf"/>
</dbReference>
<protein>
    <submittedName>
        <fullName evidence="5">Transcriptional regulator, HxlR family</fullName>
    </submittedName>
</protein>
<dbReference type="Pfam" id="PF01638">
    <property type="entry name" value="HxlR"/>
    <property type="match status" value="1"/>
</dbReference>
<proteinExistence type="predicted"/>
<dbReference type="AlphaFoldDB" id="A0A1G5R7Q4"/>
<sequence>MAKAKHSRFDCSPGCAVEATVSLIGGKWKSILLWHLHIDGTLRFSELRRRIPNITQRTMTNQLRELEQDGLINRKVYPQVPPKVEYSLTDLGRGLSPILEALKIWGDANLNRFGKPAQEKAESDTDLA</sequence>
<dbReference type="InterPro" id="IPR036390">
    <property type="entry name" value="WH_DNA-bd_sf"/>
</dbReference>
<keyword evidence="2" id="KW-0238">DNA-binding</keyword>
<dbReference type="OrthoDB" id="9800350at2"/>
<dbReference type="RefSeq" id="WP_090219928.1">
    <property type="nucleotide sequence ID" value="NZ_CANLDO010000008.1"/>
</dbReference>
<evidence type="ECO:0000256" key="2">
    <source>
        <dbReference type="ARBA" id="ARBA00023125"/>
    </source>
</evidence>
<evidence type="ECO:0000256" key="1">
    <source>
        <dbReference type="ARBA" id="ARBA00023015"/>
    </source>
</evidence>
<evidence type="ECO:0000313" key="5">
    <source>
        <dbReference type="EMBL" id="SCZ69349.1"/>
    </source>
</evidence>
<reference evidence="5 6" key="1">
    <citation type="submission" date="2016-10" db="EMBL/GenBank/DDBJ databases">
        <authorList>
            <person name="de Groot N.N."/>
        </authorList>
    </citation>
    <scope>NUCLEOTIDE SEQUENCE [LARGE SCALE GENOMIC DNA]</scope>
    <source>
        <strain evidence="5 6">U95</strain>
    </source>
</reference>
<dbReference type="Proteomes" id="UP000198767">
    <property type="component" value="Unassembled WGS sequence"/>
</dbReference>
<keyword evidence="3" id="KW-0804">Transcription</keyword>
<accession>A0A1G5R7Q4</accession>
<dbReference type="EMBL" id="FMWG01000009">
    <property type="protein sequence ID" value="SCZ69349.1"/>
    <property type="molecule type" value="Genomic_DNA"/>
</dbReference>
<gene>
    <name evidence="5" type="ORF">SAMN04488118_10933</name>
</gene>
<dbReference type="SUPFAM" id="SSF46785">
    <property type="entry name" value="Winged helix' DNA-binding domain"/>
    <property type="match status" value="1"/>
</dbReference>
<organism evidence="5 6">
    <name type="scientific">Epibacterium ulvae</name>
    <dbReference type="NCBI Taxonomy" id="1156985"/>
    <lineage>
        <taxon>Bacteria</taxon>
        <taxon>Pseudomonadati</taxon>
        <taxon>Pseudomonadota</taxon>
        <taxon>Alphaproteobacteria</taxon>
        <taxon>Rhodobacterales</taxon>
        <taxon>Roseobacteraceae</taxon>
        <taxon>Epibacterium</taxon>
    </lineage>
</organism>
<keyword evidence="6" id="KW-1185">Reference proteome</keyword>
<keyword evidence="1" id="KW-0805">Transcription regulation</keyword>
<evidence type="ECO:0000313" key="6">
    <source>
        <dbReference type="Proteomes" id="UP000198767"/>
    </source>
</evidence>